<gene>
    <name evidence="4" type="ORF">KSX_85250</name>
</gene>
<dbReference type="InterPro" id="IPR036322">
    <property type="entry name" value="WD40_repeat_dom_sf"/>
</dbReference>
<feature type="repeat" description="WD" evidence="3">
    <location>
        <begin position="177"/>
        <end position="227"/>
    </location>
</feature>
<dbReference type="PANTHER" id="PTHR22847:SF637">
    <property type="entry name" value="WD REPEAT DOMAIN 5B"/>
    <property type="match status" value="1"/>
</dbReference>
<dbReference type="AlphaFoldDB" id="A0A8J3ICT4"/>
<evidence type="ECO:0000313" key="4">
    <source>
        <dbReference type="EMBL" id="GHO50362.1"/>
    </source>
</evidence>
<reference evidence="4" key="1">
    <citation type="submission" date="2020-10" db="EMBL/GenBank/DDBJ databases">
        <title>Taxonomic study of unclassified bacteria belonging to the class Ktedonobacteria.</title>
        <authorList>
            <person name="Yabe S."/>
            <person name="Wang C.M."/>
            <person name="Zheng Y."/>
            <person name="Sakai Y."/>
            <person name="Cavaletti L."/>
            <person name="Monciardini P."/>
            <person name="Donadio S."/>
        </authorList>
    </citation>
    <scope>NUCLEOTIDE SEQUENCE</scope>
    <source>
        <strain evidence="4">SOSP1-1</strain>
    </source>
</reference>
<evidence type="ECO:0000256" key="1">
    <source>
        <dbReference type="ARBA" id="ARBA00022574"/>
    </source>
</evidence>
<organism evidence="4 5">
    <name type="scientific">Ktedonospora formicarum</name>
    <dbReference type="NCBI Taxonomy" id="2778364"/>
    <lineage>
        <taxon>Bacteria</taxon>
        <taxon>Bacillati</taxon>
        <taxon>Chloroflexota</taxon>
        <taxon>Ktedonobacteria</taxon>
        <taxon>Ktedonobacterales</taxon>
        <taxon>Ktedonobacteraceae</taxon>
        <taxon>Ktedonospora</taxon>
    </lineage>
</organism>
<dbReference type="EMBL" id="BNJF01000008">
    <property type="protein sequence ID" value="GHO50362.1"/>
    <property type="molecule type" value="Genomic_DNA"/>
</dbReference>
<name>A0A8J3ICT4_9CHLR</name>
<keyword evidence="2" id="KW-0677">Repeat</keyword>
<evidence type="ECO:0000256" key="2">
    <source>
        <dbReference type="ARBA" id="ARBA00022737"/>
    </source>
</evidence>
<dbReference type="PROSITE" id="PS50294">
    <property type="entry name" value="WD_REPEATS_REGION"/>
    <property type="match status" value="1"/>
</dbReference>
<dbReference type="SUPFAM" id="SSF50978">
    <property type="entry name" value="WD40 repeat-like"/>
    <property type="match status" value="1"/>
</dbReference>
<dbReference type="InterPro" id="IPR019775">
    <property type="entry name" value="WD40_repeat_CS"/>
</dbReference>
<dbReference type="InterPro" id="IPR001680">
    <property type="entry name" value="WD40_rpt"/>
</dbReference>
<keyword evidence="5" id="KW-1185">Reference proteome</keyword>
<dbReference type="Proteomes" id="UP000612362">
    <property type="component" value="Unassembled WGS sequence"/>
</dbReference>
<dbReference type="PROSITE" id="PS50082">
    <property type="entry name" value="WD_REPEATS_2"/>
    <property type="match status" value="2"/>
</dbReference>
<feature type="repeat" description="WD" evidence="3">
    <location>
        <begin position="135"/>
        <end position="176"/>
    </location>
</feature>
<sequence>MHVWTYPSWFVREREPIKYQTYPAYALKAVAFKPIPHKESHDAAEAARRAGYAQCFPISMANEIAIGGESDQIQLFSTYKRTVIATYLLPPSTMVTCLHWSPDLKYLAAGGYNSNEHKGVIRVWEVQTGVEACTYWQHPQTVNALAWSPDSTRIASGSDDTTVQVWDVRTGDRTLTYRGHTHPVTAVCWDKPHHYSEYCFPSEQILSGSRDHTVQAWHSRTGRRKFTHRHHQAVASVCWNGNYISSGSEDGTIDLYIGSLSLLWNILYSLIYGKER</sequence>
<dbReference type="RefSeq" id="WP_220199393.1">
    <property type="nucleotide sequence ID" value="NZ_BNJF01000008.1"/>
</dbReference>
<evidence type="ECO:0000313" key="5">
    <source>
        <dbReference type="Proteomes" id="UP000612362"/>
    </source>
</evidence>
<comment type="caution">
    <text evidence="4">The sequence shown here is derived from an EMBL/GenBank/DDBJ whole genome shotgun (WGS) entry which is preliminary data.</text>
</comment>
<dbReference type="InterPro" id="IPR015943">
    <property type="entry name" value="WD40/YVTN_repeat-like_dom_sf"/>
</dbReference>
<dbReference type="PANTHER" id="PTHR22847">
    <property type="entry name" value="WD40 REPEAT PROTEIN"/>
    <property type="match status" value="1"/>
</dbReference>
<protein>
    <submittedName>
        <fullName evidence="4">Uncharacterized protein</fullName>
    </submittedName>
</protein>
<dbReference type="Pfam" id="PF00400">
    <property type="entry name" value="WD40"/>
    <property type="match status" value="4"/>
</dbReference>
<keyword evidence="1 3" id="KW-0853">WD repeat</keyword>
<dbReference type="SMART" id="SM00320">
    <property type="entry name" value="WD40"/>
    <property type="match status" value="4"/>
</dbReference>
<evidence type="ECO:0000256" key="3">
    <source>
        <dbReference type="PROSITE-ProRule" id="PRU00221"/>
    </source>
</evidence>
<dbReference type="Gene3D" id="2.130.10.10">
    <property type="entry name" value="YVTN repeat-like/Quinoprotein amine dehydrogenase"/>
    <property type="match status" value="2"/>
</dbReference>
<dbReference type="PROSITE" id="PS00678">
    <property type="entry name" value="WD_REPEATS_1"/>
    <property type="match status" value="1"/>
</dbReference>
<proteinExistence type="predicted"/>
<accession>A0A8J3ICT4</accession>